<proteinExistence type="predicted"/>
<keyword evidence="2" id="KW-1185">Reference proteome</keyword>
<evidence type="ECO:0000313" key="2">
    <source>
        <dbReference type="Proteomes" id="UP000534294"/>
    </source>
</evidence>
<comment type="caution">
    <text evidence="1">The sequence shown here is derived from an EMBL/GenBank/DDBJ whole genome shotgun (WGS) entry which is preliminary data.</text>
</comment>
<gene>
    <name evidence="1" type="ORF">HNQ64_002546</name>
</gene>
<dbReference type="AlphaFoldDB" id="A0A7W7YL84"/>
<dbReference type="RefSeq" id="WP_184208943.1">
    <property type="nucleotide sequence ID" value="NZ_JACHIF010000004.1"/>
</dbReference>
<sequence>MFFYHDTHENRRRLSLGICRCSSSGPTFDLKSLINEGRIKDPHNKAVNLTTPDVRILRSDPEPEGSGYGKTFIFAVNSDHEIRIALDSDRSVVGSVKHETLFHNADVLAAGEIAIRDGIITRINDISGSYVTDGALEAKPSFSVAVLKAFNLQKRCHKKDARQTVLVITPFLL</sequence>
<dbReference type="EMBL" id="JACHIF010000004">
    <property type="protein sequence ID" value="MBB5038288.1"/>
    <property type="molecule type" value="Genomic_DNA"/>
</dbReference>
<dbReference type="Proteomes" id="UP000534294">
    <property type="component" value="Unassembled WGS sequence"/>
</dbReference>
<accession>A0A7W7YL84</accession>
<name>A0A7W7YL84_9BACT</name>
<protein>
    <submittedName>
        <fullName evidence="1">Uncharacterized protein</fullName>
    </submittedName>
</protein>
<reference evidence="1 2" key="1">
    <citation type="submission" date="2020-08" db="EMBL/GenBank/DDBJ databases">
        <title>Genomic Encyclopedia of Type Strains, Phase IV (KMG-IV): sequencing the most valuable type-strain genomes for metagenomic binning, comparative biology and taxonomic classification.</title>
        <authorList>
            <person name="Goeker M."/>
        </authorList>
    </citation>
    <scope>NUCLEOTIDE SEQUENCE [LARGE SCALE GENOMIC DNA]</scope>
    <source>
        <strain evidence="1 2">DSM 12251</strain>
    </source>
</reference>
<evidence type="ECO:0000313" key="1">
    <source>
        <dbReference type="EMBL" id="MBB5038288.1"/>
    </source>
</evidence>
<organism evidence="1 2">
    <name type="scientific">Prosthecobacter dejongeii</name>
    <dbReference type="NCBI Taxonomy" id="48465"/>
    <lineage>
        <taxon>Bacteria</taxon>
        <taxon>Pseudomonadati</taxon>
        <taxon>Verrucomicrobiota</taxon>
        <taxon>Verrucomicrobiia</taxon>
        <taxon>Verrucomicrobiales</taxon>
        <taxon>Verrucomicrobiaceae</taxon>
        <taxon>Prosthecobacter</taxon>
    </lineage>
</organism>